<dbReference type="InterPro" id="IPR010499">
    <property type="entry name" value="AraC_E-bd"/>
</dbReference>
<dbReference type="Pfam" id="PF13411">
    <property type="entry name" value="MerR_1"/>
    <property type="match status" value="1"/>
</dbReference>
<organism evidence="7 8">
    <name type="scientific">Citroniella saccharovorans</name>
    <dbReference type="NCBI Taxonomy" id="2053367"/>
    <lineage>
        <taxon>Bacteria</taxon>
        <taxon>Bacillati</taxon>
        <taxon>Bacillota</taxon>
        <taxon>Tissierellia</taxon>
        <taxon>Tissierellales</taxon>
        <taxon>Peptoniphilaceae</taxon>
        <taxon>Citroniella</taxon>
    </lineage>
</organism>
<proteinExistence type="predicted"/>
<dbReference type="GO" id="GO:0003677">
    <property type="term" value="F:DNA binding"/>
    <property type="evidence" value="ECO:0007669"/>
    <property type="project" value="UniProtKB-KW"/>
</dbReference>
<dbReference type="PANTHER" id="PTHR30204:SF69">
    <property type="entry name" value="MERR-FAMILY TRANSCRIPTIONAL REGULATOR"/>
    <property type="match status" value="1"/>
</dbReference>
<dbReference type="EMBL" id="JAYKOT010000003">
    <property type="protein sequence ID" value="MEB3429484.1"/>
    <property type="molecule type" value="Genomic_DNA"/>
</dbReference>
<keyword evidence="4" id="KW-0804">Transcription</keyword>
<keyword evidence="5" id="KW-0175">Coiled coil</keyword>
<dbReference type="PROSITE" id="PS50937">
    <property type="entry name" value="HTH_MERR_2"/>
    <property type="match status" value="1"/>
</dbReference>
<dbReference type="SUPFAM" id="SSF55136">
    <property type="entry name" value="Probable bacterial effector-binding domain"/>
    <property type="match status" value="1"/>
</dbReference>
<dbReference type="InterPro" id="IPR047057">
    <property type="entry name" value="MerR_fam"/>
</dbReference>
<dbReference type="SMART" id="SM00422">
    <property type="entry name" value="HTH_MERR"/>
    <property type="match status" value="1"/>
</dbReference>
<dbReference type="Proteomes" id="UP001357733">
    <property type="component" value="Unassembled WGS sequence"/>
</dbReference>
<keyword evidence="3" id="KW-0238">DNA-binding</keyword>
<feature type="domain" description="HTH merR-type" evidence="6">
    <location>
        <begin position="4"/>
        <end position="72"/>
    </location>
</feature>
<gene>
    <name evidence="7" type="ORF">VLK81_05580</name>
</gene>
<dbReference type="InterPro" id="IPR029442">
    <property type="entry name" value="GyrI-like"/>
</dbReference>
<protein>
    <submittedName>
        <fullName evidence="7">MerR family transcriptional regulator</fullName>
    </submittedName>
</protein>
<dbReference type="PANTHER" id="PTHR30204">
    <property type="entry name" value="REDOX-CYCLING DRUG-SENSING TRANSCRIPTIONAL ACTIVATOR SOXR"/>
    <property type="match status" value="1"/>
</dbReference>
<evidence type="ECO:0000256" key="5">
    <source>
        <dbReference type="SAM" id="Coils"/>
    </source>
</evidence>
<dbReference type="Gene3D" id="1.10.1660.10">
    <property type="match status" value="1"/>
</dbReference>
<dbReference type="InterPro" id="IPR000551">
    <property type="entry name" value="MerR-type_HTH_dom"/>
</dbReference>
<dbReference type="CDD" id="cd00592">
    <property type="entry name" value="HTH_MerR-like"/>
    <property type="match status" value="1"/>
</dbReference>
<dbReference type="InterPro" id="IPR011256">
    <property type="entry name" value="Reg_factor_effector_dom_sf"/>
</dbReference>
<evidence type="ECO:0000313" key="7">
    <source>
        <dbReference type="EMBL" id="MEB3429484.1"/>
    </source>
</evidence>
<dbReference type="SUPFAM" id="SSF46955">
    <property type="entry name" value="Putative DNA-binding domain"/>
    <property type="match status" value="1"/>
</dbReference>
<keyword evidence="2" id="KW-0805">Transcription regulation</keyword>
<evidence type="ECO:0000259" key="6">
    <source>
        <dbReference type="PROSITE" id="PS50937"/>
    </source>
</evidence>
<evidence type="ECO:0000313" key="8">
    <source>
        <dbReference type="Proteomes" id="UP001357733"/>
    </source>
</evidence>
<dbReference type="GO" id="GO:0003700">
    <property type="term" value="F:DNA-binding transcription factor activity"/>
    <property type="evidence" value="ECO:0007669"/>
    <property type="project" value="InterPro"/>
</dbReference>
<name>A0AAW9MQT6_9FIRM</name>
<dbReference type="Gene3D" id="3.20.80.10">
    <property type="entry name" value="Regulatory factor, effector binding domain"/>
    <property type="match status" value="1"/>
</dbReference>
<dbReference type="Pfam" id="PF06445">
    <property type="entry name" value="GyrI-like"/>
    <property type="match status" value="1"/>
</dbReference>
<feature type="coiled-coil region" evidence="5">
    <location>
        <begin position="72"/>
        <end position="130"/>
    </location>
</feature>
<dbReference type="InterPro" id="IPR009061">
    <property type="entry name" value="DNA-bd_dom_put_sf"/>
</dbReference>
<evidence type="ECO:0000256" key="2">
    <source>
        <dbReference type="ARBA" id="ARBA00023015"/>
    </source>
</evidence>
<reference evidence="7 8" key="1">
    <citation type="submission" date="2024-01" db="EMBL/GenBank/DDBJ databases">
        <title>Complete genome sequence of Citroniella saccharovorans strain M6.X9, isolated from human fecal sample.</title>
        <authorList>
            <person name="Cheng G."/>
            <person name="Westerholm M."/>
            <person name="Schnurer A."/>
        </authorList>
    </citation>
    <scope>NUCLEOTIDE SEQUENCE [LARGE SCALE GENOMIC DNA]</scope>
    <source>
        <strain evidence="7 8">DSM 29873</strain>
    </source>
</reference>
<accession>A0AAW9MQT6</accession>
<evidence type="ECO:0000256" key="3">
    <source>
        <dbReference type="ARBA" id="ARBA00023125"/>
    </source>
</evidence>
<keyword evidence="8" id="KW-1185">Reference proteome</keyword>
<keyword evidence="1" id="KW-0678">Repressor</keyword>
<evidence type="ECO:0000256" key="4">
    <source>
        <dbReference type="ARBA" id="ARBA00023163"/>
    </source>
</evidence>
<sequence length="272" mass="32768">MKKEYTIGEISNLYNLSPDALRHYEKKGLLNPKRKENGYRFYDLNDIWKLNIIKDMKKLDFTLKQIKDYLENRSLDNSIDLLKSEISVIEDELEPLLRQKKFMNRRLKSLRELKRIKDFEEVNYKFLEERKIITVKGEFETDQEIDLAFRELERRDDESLTMFASKDMGTIVSKEGMRIGEYDDYQNAFFLVEEKDTYYDAILPRGFYATLYYKGSYNKLSSLYQKVIEDINYKGLEVIYPALEIYRLDIHSEKYEENYITEIQVRVKEKDI</sequence>
<dbReference type="AlphaFoldDB" id="A0AAW9MQT6"/>
<evidence type="ECO:0000256" key="1">
    <source>
        <dbReference type="ARBA" id="ARBA00022491"/>
    </source>
</evidence>
<dbReference type="SMART" id="SM00871">
    <property type="entry name" value="AraC_E_bind"/>
    <property type="match status" value="1"/>
</dbReference>
<dbReference type="RefSeq" id="WP_324619670.1">
    <property type="nucleotide sequence ID" value="NZ_JAYKOT010000003.1"/>
</dbReference>
<comment type="caution">
    <text evidence="7">The sequence shown here is derived from an EMBL/GenBank/DDBJ whole genome shotgun (WGS) entry which is preliminary data.</text>
</comment>